<name>A0A433YBH1_9BACL</name>
<dbReference type="RefSeq" id="WP_127191608.1">
    <property type="nucleotide sequence ID" value="NZ_JAUSSS010000009.1"/>
</dbReference>
<evidence type="ECO:0000259" key="1">
    <source>
        <dbReference type="Pfam" id="PF03551"/>
    </source>
</evidence>
<protein>
    <submittedName>
        <fullName evidence="2">PadR family transcriptional regulator</fullName>
    </submittedName>
</protein>
<dbReference type="Proteomes" id="UP000279446">
    <property type="component" value="Unassembled WGS sequence"/>
</dbReference>
<dbReference type="Pfam" id="PF03551">
    <property type="entry name" value="PadR"/>
    <property type="match status" value="1"/>
</dbReference>
<dbReference type="InterPro" id="IPR052509">
    <property type="entry name" value="Metal_resp_DNA-bind_regulator"/>
</dbReference>
<feature type="domain" description="Transcription regulator PadR N-terminal" evidence="1">
    <location>
        <begin position="14"/>
        <end position="87"/>
    </location>
</feature>
<accession>A0A433YBH1</accession>
<dbReference type="InterPro" id="IPR005149">
    <property type="entry name" value="Tscrpt_reg_PadR_N"/>
</dbReference>
<dbReference type="EMBL" id="RZNY01000005">
    <property type="protein sequence ID" value="RUT47208.1"/>
    <property type="molecule type" value="Genomic_DNA"/>
</dbReference>
<sequence>MNTEMLKGTIDLLILSVLKEKENYGYEISKAIKSKTQGEFEIQEATLYLALKRLEQHDAISSFWGNETHGGKRKYYSITEEGKLVLNRSIQDWVNTTKIVNRFIQEESEDSISYEQNM</sequence>
<organism evidence="2 3">
    <name type="scientific">Paenibacillus anaericanus</name>
    <dbReference type="NCBI Taxonomy" id="170367"/>
    <lineage>
        <taxon>Bacteria</taxon>
        <taxon>Bacillati</taxon>
        <taxon>Bacillota</taxon>
        <taxon>Bacilli</taxon>
        <taxon>Bacillales</taxon>
        <taxon>Paenibacillaceae</taxon>
        <taxon>Paenibacillus</taxon>
    </lineage>
</organism>
<dbReference type="PANTHER" id="PTHR33169">
    <property type="entry name" value="PADR-FAMILY TRANSCRIPTIONAL REGULATOR"/>
    <property type="match status" value="1"/>
</dbReference>
<dbReference type="InterPro" id="IPR036390">
    <property type="entry name" value="WH_DNA-bd_sf"/>
</dbReference>
<dbReference type="Gene3D" id="1.10.10.10">
    <property type="entry name" value="Winged helix-like DNA-binding domain superfamily/Winged helix DNA-binding domain"/>
    <property type="match status" value="1"/>
</dbReference>
<dbReference type="PANTHER" id="PTHR33169:SF25">
    <property type="entry name" value="DNA-BINDING PROTEIN YIZB-RELATED"/>
    <property type="match status" value="1"/>
</dbReference>
<dbReference type="SUPFAM" id="SSF46785">
    <property type="entry name" value="Winged helix' DNA-binding domain"/>
    <property type="match status" value="1"/>
</dbReference>
<proteinExistence type="predicted"/>
<dbReference type="AlphaFoldDB" id="A0A433YBH1"/>
<dbReference type="InterPro" id="IPR036388">
    <property type="entry name" value="WH-like_DNA-bd_sf"/>
</dbReference>
<reference evidence="2 3" key="1">
    <citation type="submission" date="2018-12" db="EMBL/GenBank/DDBJ databases">
        <authorList>
            <person name="Sun L."/>
            <person name="Chen Z."/>
        </authorList>
    </citation>
    <scope>NUCLEOTIDE SEQUENCE [LARGE SCALE GENOMIC DNA]</scope>
    <source>
        <strain evidence="2 3">DSM 15890</strain>
    </source>
</reference>
<evidence type="ECO:0000313" key="2">
    <source>
        <dbReference type="EMBL" id="RUT47208.1"/>
    </source>
</evidence>
<evidence type="ECO:0000313" key="3">
    <source>
        <dbReference type="Proteomes" id="UP000279446"/>
    </source>
</evidence>
<gene>
    <name evidence="2" type="ORF">EJP82_08515</name>
</gene>
<comment type="caution">
    <text evidence="2">The sequence shown here is derived from an EMBL/GenBank/DDBJ whole genome shotgun (WGS) entry which is preliminary data.</text>
</comment>
<dbReference type="OrthoDB" id="9808017at2"/>
<keyword evidence="3" id="KW-1185">Reference proteome</keyword>